<keyword evidence="1" id="KW-0472">Membrane</keyword>
<feature type="transmembrane region" description="Helical" evidence="1">
    <location>
        <begin position="76"/>
        <end position="92"/>
    </location>
</feature>
<accession>A0ABU5JNS6</accession>
<feature type="transmembrane region" description="Helical" evidence="1">
    <location>
        <begin position="104"/>
        <end position="121"/>
    </location>
</feature>
<keyword evidence="3" id="KW-1185">Reference proteome</keyword>
<dbReference type="Proteomes" id="UP001290101">
    <property type="component" value="Unassembled WGS sequence"/>
</dbReference>
<organism evidence="2 3">
    <name type="scientific">Micromonospora sicca</name>
    <dbReference type="NCBI Taxonomy" id="2202420"/>
    <lineage>
        <taxon>Bacteria</taxon>
        <taxon>Bacillati</taxon>
        <taxon>Actinomycetota</taxon>
        <taxon>Actinomycetes</taxon>
        <taxon>Micromonosporales</taxon>
        <taxon>Micromonosporaceae</taxon>
        <taxon>Micromonospora</taxon>
    </lineage>
</organism>
<evidence type="ECO:0000313" key="2">
    <source>
        <dbReference type="EMBL" id="MDZ5494028.1"/>
    </source>
</evidence>
<keyword evidence="1" id="KW-1133">Transmembrane helix</keyword>
<name>A0ABU5JNS6_9ACTN</name>
<dbReference type="EMBL" id="JAXOTQ010000059">
    <property type="protein sequence ID" value="MDZ5494028.1"/>
    <property type="molecule type" value="Genomic_DNA"/>
</dbReference>
<keyword evidence="1" id="KW-0812">Transmembrane</keyword>
<evidence type="ECO:0000313" key="3">
    <source>
        <dbReference type="Proteomes" id="UP001290101"/>
    </source>
</evidence>
<protein>
    <recommendedName>
        <fullName evidence="4">DoxX family protein</fullName>
    </recommendedName>
</protein>
<dbReference type="RefSeq" id="WP_322443547.1">
    <property type="nucleotide sequence ID" value="NZ_JAXOTQ010000059.1"/>
</dbReference>
<feature type="transmembrane region" description="Helical" evidence="1">
    <location>
        <begin position="18"/>
        <end position="36"/>
    </location>
</feature>
<comment type="caution">
    <text evidence="2">The sequence shown here is derived from an EMBL/GenBank/DDBJ whole genome shotgun (WGS) entry which is preliminary data.</text>
</comment>
<gene>
    <name evidence="2" type="ORF">U2F25_32020</name>
</gene>
<feature type="transmembrane region" description="Helical" evidence="1">
    <location>
        <begin position="51"/>
        <end position="69"/>
    </location>
</feature>
<reference evidence="2 3" key="1">
    <citation type="submission" date="2023-12" db="EMBL/GenBank/DDBJ databases">
        <title>Micromonospora sp. nov., isolated from Atacama Desert.</title>
        <authorList>
            <person name="Carro L."/>
            <person name="Golinska P."/>
            <person name="Klenk H.-P."/>
            <person name="Goodfellow M."/>
        </authorList>
    </citation>
    <scope>NUCLEOTIDE SEQUENCE [LARGE SCALE GENOMIC DNA]</scope>
    <source>
        <strain evidence="2 3">4G53</strain>
    </source>
</reference>
<sequence>MDAITPVSDSSARLLRTVLFLDAAVFFSAALFNFGLEVRLGFTTLRFADSIWQAGTGETVISAVLLAAGLTGGRRLSWVALVMSVLGIAFGLSSDRVQGAARDLHVVMIALAVLVLALLLATGRRPVADRAASPEEAK</sequence>
<proteinExistence type="predicted"/>
<evidence type="ECO:0000256" key="1">
    <source>
        <dbReference type="SAM" id="Phobius"/>
    </source>
</evidence>
<evidence type="ECO:0008006" key="4">
    <source>
        <dbReference type="Google" id="ProtNLM"/>
    </source>
</evidence>